<dbReference type="InterPro" id="IPR029058">
    <property type="entry name" value="AB_hydrolase_fold"/>
</dbReference>
<dbReference type="EMBL" id="JBHSLC010000010">
    <property type="protein sequence ID" value="MFC5354825.1"/>
    <property type="molecule type" value="Genomic_DNA"/>
</dbReference>
<sequence>MLARHSGAVVCAVRYSLAPERRFPHQHEEALAALRWVAAGGRAWHRPGPDRGGRRLRRVQSCPRSRLLQAALAVRRHLTA</sequence>
<dbReference type="Proteomes" id="UP001596166">
    <property type="component" value="Unassembled WGS sequence"/>
</dbReference>
<dbReference type="InterPro" id="IPR013094">
    <property type="entry name" value="AB_hydrolase_3"/>
</dbReference>
<evidence type="ECO:0000259" key="1">
    <source>
        <dbReference type="Pfam" id="PF07859"/>
    </source>
</evidence>
<evidence type="ECO:0000313" key="3">
    <source>
        <dbReference type="Proteomes" id="UP001596166"/>
    </source>
</evidence>
<dbReference type="GO" id="GO:0016787">
    <property type="term" value="F:hydrolase activity"/>
    <property type="evidence" value="ECO:0007669"/>
    <property type="project" value="UniProtKB-KW"/>
</dbReference>
<proteinExistence type="predicted"/>
<reference evidence="3" key="1">
    <citation type="journal article" date="2019" name="Int. J. Syst. Evol. Microbiol.">
        <title>The Global Catalogue of Microorganisms (GCM) 10K type strain sequencing project: providing services to taxonomists for standard genome sequencing and annotation.</title>
        <authorList>
            <consortium name="The Broad Institute Genomics Platform"/>
            <consortium name="The Broad Institute Genome Sequencing Center for Infectious Disease"/>
            <person name="Wu L."/>
            <person name="Ma J."/>
        </authorList>
    </citation>
    <scope>NUCLEOTIDE SEQUENCE [LARGE SCALE GENOMIC DNA]</scope>
    <source>
        <strain evidence="3">CCUG 58760</strain>
    </source>
</reference>
<gene>
    <name evidence="2" type="ORF">ACFPMG_07385</name>
</gene>
<comment type="caution">
    <text evidence="2">The sequence shown here is derived from an EMBL/GenBank/DDBJ whole genome shotgun (WGS) entry which is preliminary data.</text>
</comment>
<protein>
    <submittedName>
        <fullName evidence="2">Alpha/beta hydrolase fold domain-containing protein</fullName>
    </submittedName>
</protein>
<dbReference type="RefSeq" id="WP_376994541.1">
    <property type="nucleotide sequence ID" value="NZ_JBHSLC010000010.1"/>
</dbReference>
<dbReference type="Pfam" id="PF07859">
    <property type="entry name" value="Abhydrolase_3"/>
    <property type="match status" value="1"/>
</dbReference>
<keyword evidence="2" id="KW-0378">Hydrolase</keyword>
<keyword evidence="3" id="KW-1185">Reference proteome</keyword>
<accession>A0ABW0G160</accession>
<feature type="domain" description="Alpha/beta hydrolase fold-3" evidence="1">
    <location>
        <begin position="2"/>
        <end position="41"/>
    </location>
</feature>
<dbReference type="Gene3D" id="3.40.50.1820">
    <property type="entry name" value="alpha/beta hydrolase"/>
    <property type="match status" value="1"/>
</dbReference>
<dbReference type="SUPFAM" id="SSF53474">
    <property type="entry name" value="alpha/beta-Hydrolases"/>
    <property type="match status" value="1"/>
</dbReference>
<evidence type="ECO:0000313" key="2">
    <source>
        <dbReference type="EMBL" id="MFC5354825.1"/>
    </source>
</evidence>
<name>A0ABW0G160_9PROT</name>
<organism evidence="2 3">
    <name type="scientific">Azospirillum himalayense</name>
    <dbReference type="NCBI Taxonomy" id="654847"/>
    <lineage>
        <taxon>Bacteria</taxon>
        <taxon>Pseudomonadati</taxon>
        <taxon>Pseudomonadota</taxon>
        <taxon>Alphaproteobacteria</taxon>
        <taxon>Rhodospirillales</taxon>
        <taxon>Azospirillaceae</taxon>
        <taxon>Azospirillum</taxon>
    </lineage>
</organism>